<name>A0A841M1L3_9HYPH</name>
<dbReference type="PANTHER" id="PTHR12302:SF3">
    <property type="entry name" value="SERINE_THREONINE-PROTEIN KINASE 31"/>
    <property type="match status" value="1"/>
</dbReference>
<dbReference type="EMBL" id="JACIIU010000001">
    <property type="protein sequence ID" value="MBB6259514.1"/>
    <property type="molecule type" value="Genomic_DNA"/>
</dbReference>
<evidence type="ECO:0000256" key="1">
    <source>
        <dbReference type="ARBA" id="ARBA00022722"/>
    </source>
</evidence>
<gene>
    <name evidence="6" type="ORF">FHS77_000022</name>
</gene>
<dbReference type="SUPFAM" id="SSF50199">
    <property type="entry name" value="Staphylococcal nuclease"/>
    <property type="match status" value="1"/>
</dbReference>
<accession>A0A841M1L3</accession>
<keyword evidence="7" id="KW-1185">Reference proteome</keyword>
<evidence type="ECO:0000259" key="5">
    <source>
        <dbReference type="PROSITE" id="PS50830"/>
    </source>
</evidence>
<evidence type="ECO:0000256" key="4">
    <source>
        <dbReference type="SAM" id="Phobius"/>
    </source>
</evidence>
<feature type="domain" description="TNase-like" evidence="5">
    <location>
        <begin position="61"/>
        <end position="174"/>
    </location>
</feature>
<dbReference type="PANTHER" id="PTHR12302">
    <property type="entry name" value="EBNA2 BINDING PROTEIN P100"/>
    <property type="match status" value="1"/>
</dbReference>
<dbReference type="GO" id="GO:0004519">
    <property type="term" value="F:endonuclease activity"/>
    <property type="evidence" value="ECO:0007669"/>
    <property type="project" value="UniProtKB-KW"/>
</dbReference>
<dbReference type="SMART" id="SM00318">
    <property type="entry name" value="SNc"/>
    <property type="match status" value="1"/>
</dbReference>
<sequence length="223" mass="26072">MSRPPYGRKYPTRTYRKQLKSKRRRPLILDALFAILILIAIAFLVSRIPQTTDATQEWTGIATIIDGDTITLQQQRLRLKGIDAPEMKQSCRIDNQRQACGVSAKQALQQKTARQIIHCTSSARDKYKRFLANCYLGQTDINQWLVEEGYAVSYYDYPAQEREARTNKRGIWAGEFERPQNWRKRTTAQQKDRSDETYFDFKDFIRIIKQAYDRLFNSGGTDE</sequence>
<protein>
    <submittedName>
        <fullName evidence="6">Endonuclease YncB(Thermonuclease family)</fullName>
    </submittedName>
</protein>
<organism evidence="6 7">
    <name type="scientific">Paenochrobactrum gallinarii</name>
    <dbReference type="NCBI Taxonomy" id="643673"/>
    <lineage>
        <taxon>Bacteria</taxon>
        <taxon>Pseudomonadati</taxon>
        <taxon>Pseudomonadota</taxon>
        <taxon>Alphaproteobacteria</taxon>
        <taxon>Hyphomicrobiales</taxon>
        <taxon>Brucellaceae</taxon>
        <taxon>Paenochrobactrum</taxon>
    </lineage>
</organism>
<keyword evidence="3" id="KW-0378">Hydrolase</keyword>
<evidence type="ECO:0000313" key="6">
    <source>
        <dbReference type="EMBL" id="MBB6259514.1"/>
    </source>
</evidence>
<dbReference type="Gene3D" id="2.40.50.90">
    <property type="match status" value="1"/>
</dbReference>
<keyword evidence="4" id="KW-0812">Transmembrane</keyword>
<proteinExistence type="predicted"/>
<keyword evidence="4" id="KW-0472">Membrane</keyword>
<dbReference type="InterPro" id="IPR016071">
    <property type="entry name" value="Staphylococal_nuclease_OB-fold"/>
</dbReference>
<dbReference type="PROSITE" id="PS50830">
    <property type="entry name" value="TNASE_3"/>
    <property type="match status" value="1"/>
</dbReference>
<keyword evidence="4" id="KW-1133">Transmembrane helix</keyword>
<dbReference type="Proteomes" id="UP000555393">
    <property type="component" value="Unassembled WGS sequence"/>
</dbReference>
<reference evidence="6 7" key="1">
    <citation type="submission" date="2020-08" db="EMBL/GenBank/DDBJ databases">
        <title>Genomic Encyclopedia of Type Strains, Phase IV (KMG-IV): sequencing the most valuable type-strain genomes for metagenomic binning, comparative biology and taxonomic classification.</title>
        <authorList>
            <person name="Goeker M."/>
        </authorList>
    </citation>
    <scope>NUCLEOTIDE SEQUENCE [LARGE SCALE GENOMIC DNA]</scope>
    <source>
        <strain evidence="6 7">DSM 22336</strain>
    </source>
</reference>
<evidence type="ECO:0000313" key="7">
    <source>
        <dbReference type="Proteomes" id="UP000555393"/>
    </source>
</evidence>
<dbReference type="InterPro" id="IPR035437">
    <property type="entry name" value="SNase_OB-fold_sf"/>
</dbReference>
<feature type="transmembrane region" description="Helical" evidence="4">
    <location>
        <begin position="27"/>
        <end position="45"/>
    </location>
</feature>
<comment type="caution">
    <text evidence="6">The sequence shown here is derived from an EMBL/GenBank/DDBJ whole genome shotgun (WGS) entry which is preliminary data.</text>
</comment>
<keyword evidence="2 6" id="KW-0255">Endonuclease</keyword>
<dbReference type="AlphaFoldDB" id="A0A841M1L3"/>
<dbReference type="GO" id="GO:0016787">
    <property type="term" value="F:hydrolase activity"/>
    <property type="evidence" value="ECO:0007669"/>
    <property type="project" value="UniProtKB-KW"/>
</dbReference>
<dbReference type="RefSeq" id="WP_184218236.1">
    <property type="nucleotide sequence ID" value="NZ_JACIIU010000001.1"/>
</dbReference>
<dbReference type="Pfam" id="PF00565">
    <property type="entry name" value="SNase"/>
    <property type="match status" value="1"/>
</dbReference>
<evidence type="ECO:0000256" key="3">
    <source>
        <dbReference type="ARBA" id="ARBA00022801"/>
    </source>
</evidence>
<evidence type="ECO:0000256" key="2">
    <source>
        <dbReference type="ARBA" id="ARBA00022759"/>
    </source>
</evidence>
<keyword evidence="1" id="KW-0540">Nuclease</keyword>